<feature type="non-terminal residue" evidence="1">
    <location>
        <position position="73"/>
    </location>
</feature>
<protein>
    <submittedName>
        <fullName evidence="1">Alkaline phosphatase</fullName>
    </submittedName>
</protein>
<gene>
    <name evidence="1" type="ORF">CWC05_24140</name>
</gene>
<dbReference type="Gene3D" id="3.60.21.70">
    <property type="entry name" value="PhoD-like phosphatase"/>
    <property type="match status" value="1"/>
</dbReference>
<dbReference type="EMBL" id="PNCG01001138">
    <property type="protein sequence ID" value="TMP65229.1"/>
    <property type="molecule type" value="Genomic_DNA"/>
</dbReference>
<accession>A0A5S3XZN1</accession>
<comment type="caution">
    <text evidence="1">The sequence shown here is derived from an EMBL/GenBank/DDBJ whole genome shotgun (WGS) entry which is preliminary data.</text>
</comment>
<sequence length="73" mass="8180">GEVCGYEFATAGVSSPGLEYYLKLSDPQAKQYAQVLQLLIDDLDFANIHQRGFMTVTFSTETVETEWHFVSSV</sequence>
<reference evidence="1 2" key="1">
    <citation type="submission" date="2017-12" db="EMBL/GenBank/DDBJ databases">
        <authorList>
            <person name="Paulsen S."/>
            <person name="Gram L.K."/>
        </authorList>
    </citation>
    <scope>NUCLEOTIDE SEQUENCE [LARGE SCALE GENOMIC DNA]</scope>
    <source>
        <strain evidence="1 2">S2897</strain>
    </source>
</reference>
<evidence type="ECO:0000313" key="1">
    <source>
        <dbReference type="EMBL" id="TMP65229.1"/>
    </source>
</evidence>
<evidence type="ECO:0000313" key="2">
    <source>
        <dbReference type="Proteomes" id="UP000305874"/>
    </source>
</evidence>
<name>A0A5S3XZN1_9GAMM</name>
<reference evidence="2" key="2">
    <citation type="submission" date="2019-06" db="EMBL/GenBank/DDBJ databases">
        <title>Co-occurence of chitin degradation, pigmentation and bioactivity in marine Pseudoalteromonas.</title>
        <authorList>
            <person name="Sonnenschein E.C."/>
            <person name="Bech P.K."/>
        </authorList>
    </citation>
    <scope>NUCLEOTIDE SEQUENCE [LARGE SCALE GENOMIC DNA]</scope>
    <source>
        <strain evidence="2">S2897</strain>
    </source>
</reference>
<proteinExistence type="predicted"/>
<feature type="non-terminal residue" evidence="1">
    <location>
        <position position="1"/>
    </location>
</feature>
<dbReference type="Proteomes" id="UP000305874">
    <property type="component" value="Unassembled WGS sequence"/>
</dbReference>
<organism evidence="1 2">
    <name type="scientific">Pseudoalteromonas ruthenica</name>
    <dbReference type="NCBI Taxonomy" id="151081"/>
    <lineage>
        <taxon>Bacteria</taxon>
        <taxon>Pseudomonadati</taxon>
        <taxon>Pseudomonadota</taxon>
        <taxon>Gammaproteobacteria</taxon>
        <taxon>Alteromonadales</taxon>
        <taxon>Pseudoalteromonadaceae</taxon>
        <taxon>Pseudoalteromonas</taxon>
    </lineage>
</organism>
<dbReference type="InterPro" id="IPR038607">
    <property type="entry name" value="PhoD-like_sf"/>
</dbReference>
<dbReference type="AlphaFoldDB" id="A0A5S3XZN1"/>